<protein>
    <submittedName>
        <fullName evidence="1">Vacuolar protein sorting protein VPS38</fullName>
    </submittedName>
</protein>
<gene>
    <name evidence="1" type="ORF">AKO1_009887</name>
</gene>
<dbReference type="Proteomes" id="UP001431209">
    <property type="component" value="Unassembled WGS sequence"/>
</dbReference>
<name>A0AAW2ZPA6_9EUKA</name>
<accession>A0AAW2ZPA6</accession>
<proteinExistence type="predicted"/>
<evidence type="ECO:0000313" key="1">
    <source>
        <dbReference type="EMBL" id="KAL0491335.1"/>
    </source>
</evidence>
<sequence length="86" mass="10142">MGFHTFRLLEKHFDGDEENLMEAMNELKNVRSMDAHGDHEIAQTETNELINQAKTEFRNLHQDVVEDIVRIINLLSEFKNTKYPLQ</sequence>
<keyword evidence="2" id="KW-1185">Reference proteome</keyword>
<dbReference type="EMBL" id="JAOPGA020001789">
    <property type="protein sequence ID" value="KAL0491335.1"/>
    <property type="molecule type" value="Genomic_DNA"/>
</dbReference>
<organism evidence="1 2">
    <name type="scientific">Acrasis kona</name>
    <dbReference type="NCBI Taxonomy" id="1008807"/>
    <lineage>
        <taxon>Eukaryota</taxon>
        <taxon>Discoba</taxon>
        <taxon>Heterolobosea</taxon>
        <taxon>Tetramitia</taxon>
        <taxon>Eutetramitia</taxon>
        <taxon>Acrasidae</taxon>
        <taxon>Acrasis</taxon>
    </lineage>
</organism>
<reference evidence="1 2" key="1">
    <citation type="submission" date="2024-03" db="EMBL/GenBank/DDBJ databases">
        <title>The Acrasis kona genome and developmental transcriptomes reveal deep origins of eukaryotic multicellular pathways.</title>
        <authorList>
            <person name="Sheikh S."/>
            <person name="Fu C.-J."/>
            <person name="Brown M.W."/>
            <person name="Baldauf S.L."/>
        </authorList>
    </citation>
    <scope>NUCLEOTIDE SEQUENCE [LARGE SCALE GENOMIC DNA]</scope>
    <source>
        <strain evidence="1 2">ATCC MYA-3509</strain>
    </source>
</reference>
<comment type="caution">
    <text evidence="1">The sequence shown here is derived from an EMBL/GenBank/DDBJ whole genome shotgun (WGS) entry which is preliminary data.</text>
</comment>
<dbReference type="AlphaFoldDB" id="A0AAW2ZPA6"/>
<evidence type="ECO:0000313" key="2">
    <source>
        <dbReference type="Proteomes" id="UP001431209"/>
    </source>
</evidence>